<dbReference type="Gene3D" id="1.10.260.40">
    <property type="entry name" value="lambda repressor-like DNA-binding domains"/>
    <property type="match status" value="1"/>
</dbReference>
<comment type="caution">
    <text evidence="4">The sequence shown here is derived from an EMBL/GenBank/DDBJ whole genome shotgun (WGS) entry which is preliminary data.</text>
</comment>
<dbReference type="EMBL" id="WSFT01000017">
    <property type="protein sequence ID" value="MBS4537541.1"/>
    <property type="molecule type" value="Genomic_DNA"/>
</dbReference>
<evidence type="ECO:0000259" key="3">
    <source>
        <dbReference type="PROSITE" id="PS50943"/>
    </source>
</evidence>
<dbReference type="GO" id="GO:0003677">
    <property type="term" value="F:DNA binding"/>
    <property type="evidence" value="ECO:0007669"/>
    <property type="project" value="UniProtKB-KW"/>
</dbReference>
<protein>
    <submittedName>
        <fullName evidence="4">Helix-turn-helix transcriptional regulator</fullName>
    </submittedName>
</protein>
<evidence type="ECO:0000313" key="4">
    <source>
        <dbReference type="EMBL" id="MBS4537541.1"/>
    </source>
</evidence>
<dbReference type="RefSeq" id="WP_203365472.1">
    <property type="nucleotide sequence ID" value="NZ_WSFT01000017.1"/>
</dbReference>
<keyword evidence="2" id="KW-0812">Transmembrane</keyword>
<reference evidence="4" key="1">
    <citation type="submission" date="2019-12" db="EMBL/GenBank/DDBJ databases">
        <title>Clostridiaceae gen. nov. sp. nov., isolated from sediment in Xinjiang, China.</title>
        <authorList>
            <person name="Zhang R."/>
        </authorList>
    </citation>
    <scope>NUCLEOTIDE SEQUENCE</scope>
    <source>
        <strain evidence="4">D2Q-11</strain>
    </source>
</reference>
<keyword evidence="2" id="KW-0472">Membrane</keyword>
<keyword evidence="5" id="KW-1185">Reference proteome</keyword>
<keyword evidence="1" id="KW-0238">DNA-binding</keyword>
<dbReference type="SMART" id="SM00530">
    <property type="entry name" value="HTH_XRE"/>
    <property type="match status" value="1"/>
</dbReference>
<dbReference type="AlphaFoldDB" id="A0A942UW74"/>
<dbReference type="PANTHER" id="PTHR46558:SF13">
    <property type="entry name" value="HTH-TYPE TRANSCRIPTIONAL REGULATOR IMMR"/>
    <property type="match status" value="1"/>
</dbReference>
<evidence type="ECO:0000256" key="2">
    <source>
        <dbReference type="SAM" id="Phobius"/>
    </source>
</evidence>
<name>A0A942UW74_9FIRM</name>
<gene>
    <name evidence="4" type="ORF">GOQ27_03650</name>
</gene>
<sequence length="133" mass="14600">MKFSGRLKVLRKEKGLSQEKLAELLNVSRQSVSKWEAGQTYPEIDKLIILSDFFNITLDDLIKGKSTEGNIISNNSKIDEKDEDSDENFIIGGFIIGISFGIITGNFMLGTVGAFIGIGVPYIIKGIKGIINT</sequence>
<feature type="transmembrane region" description="Helical" evidence="2">
    <location>
        <begin position="89"/>
        <end position="118"/>
    </location>
</feature>
<dbReference type="PANTHER" id="PTHR46558">
    <property type="entry name" value="TRACRIPTIONAL REGULATORY PROTEIN-RELATED-RELATED"/>
    <property type="match status" value="1"/>
</dbReference>
<dbReference type="CDD" id="cd00093">
    <property type="entry name" value="HTH_XRE"/>
    <property type="match status" value="1"/>
</dbReference>
<dbReference type="SUPFAM" id="SSF47413">
    <property type="entry name" value="lambda repressor-like DNA-binding domains"/>
    <property type="match status" value="1"/>
</dbReference>
<organism evidence="4 5">
    <name type="scientific">Anaeromonas frigoriresistens</name>
    <dbReference type="NCBI Taxonomy" id="2683708"/>
    <lineage>
        <taxon>Bacteria</taxon>
        <taxon>Bacillati</taxon>
        <taxon>Bacillota</taxon>
        <taxon>Tissierellia</taxon>
        <taxon>Tissierellales</taxon>
        <taxon>Thermohalobacteraceae</taxon>
        <taxon>Anaeromonas</taxon>
    </lineage>
</organism>
<dbReference type="InterPro" id="IPR010982">
    <property type="entry name" value="Lambda_DNA-bd_dom_sf"/>
</dbReference>
<proteinExistence type="predicted"/>
<dbReference type="Pfam" id="PF01381">
    <property type="entry name" value="HTH_3"/>
    <property type="match status" value="1"/>
</dbReference>
<feature type="domain" description="HTH cro/C1-type" evidence="3">
    <location>
        <begin position="7"/>
        <end position="61"/>
    </location>
</feature>
<dbReference type="InterPro" id="IPR001387">
    <property type="entry name" value="Cro/C1-type_HTH"/>
</dbReference>
<evidence type="ECO:0000256" key="1">
    <source>
        <dbReference type="ARBA" id="ARBA00023125"/>
    </source>
</evidence>
<evidence type="ECO:0000313" key="5">
    <source>
        <dbReference type="Proteomes" id="UP000724672"/>
    </source>
</evidence>
<keyword evidence="2" id="KW-1133">Transmembrane helix</keyword>
<dbReference type="Proteomes" id="UP000724672">
    <property type="component" value="Unassembled WGS sequence"/>
</dbReference>
<dbReference type="PROSITE" id="PS50943">
    <property type="entry name" value="HTH_CROC1"/>
    <property type="match status" value="1"/>
</dbReference>
<accession>A0A942UW74</accession>